<gene>
    <name evidence="1" type="ORF">ABT56_16435</name>
</gene>
<protein>
    <recommendedName>
        <fullName evidence="3">DUF3081 domain-containing protein</fullName>
    </recommendedName>
</protein>
<dbReference type="AlphaFoldDB" id="A0A0J1JPN8"/>
<comment type="caution">
    <text evidence="1">The sequence shown here is derived from an EMBL/GenBank/DDBJ whole genome shotgun (WGS) entry which is preliminary data.</text>
</comment>
<dbReference type="InterPro" id="IPR021432">
    <property type="entry name" value="DUF3081"/>
</dbReference>
<reference evidence="1 2" key="1">
    <citation type="submission" date="2015-05" db="EMBL/GenBank/DDBJ databases">
        <title>Photobacterium galathea sp. nov.</title>
        <authorList>
            <person name="Machado H."/>
            <person name="Gram L."/>
        </authorList>
    </citation>
    <scope>NUCLEOTIDE SEQUENCE [LARGE SCALE GENOMIC DNA]</scope>
    <source>
        <strain evidence="1 2">CGMCC 1.12159</strain>
    </source>
</reference>
<keyword evidence="2" id="KW-1185">Reference proteome</keyword>
<dbReference type="Pfam" id="PF11280">
    <property type="entry name" value="DUF3081"/>
    <property type="match status" value="1"/>
</dbReference>
<dbReference type="RefSeq" id="WP_047879964.1">
    <property type="nucleotide sequence ID" value="NZ_LDOT01000023.1"/>
</dbReference>
<evidence type="ECO:0000313" key="1">
    <source>
        <dbReference type="EMBL" id="KLV04192.1"/>
    </source>
</evidence>
<dbReference type="EMBL" id="LDOT01000023">
    <property type="protein sequence ID" value="KLV04192.1"/>
    <property type="molecule type" value="Genomic_DNA"/>
</dbReference>
<name>A0A0J1JPN8_9GAMM</name>
<evidence type="ECO:0008006" key="3">
    <source>
        <dbReference type="Google" id="ProtNLM"/>
    </source>
</evidence>
<accession>A0A0J1JPN8</accession>
<dbReference type="OrthoDB" id="5818611at2"/>
<evidence type="ECO:0000313" key="2">
    <source>
        <dbReference type="Proteomes" id="UP000036097"/>
    </source>
</evidence>
<dbReference type="PATRIC" id="fig|1195763.3.peg.3503"/>
<proteinExistence type="predicted"/>
<dbReference type="Proteomes" id="UP000036097">
    <property type="component" value="Unassembled WGS sequence"/>
</dbReference>
<organism evidence="1 2">
    <name type="scientific">Photobacterium aquae</name>
    <dbReference type="NCBI Taxonomy" id="1195763"/>
    <lineage>
        <taxon>Bacteria</taxon>
        <taxon>Pseudomonadati</taxon>
        <taxon>Pseudomonadota</taxon>
        <taxon>Gammaproteobacteria</taxon>
        <taxon>Vibrionales</taxon>
        <taxon>Vibrionaceae</taxon>
        <taxon>Photobacterium</taxon>
    </lineage>
</organism>
<sequence>MKNSVDIKMLLTAYEKIKTQGQEIEFGKQLDDIKCTESHDGYSVSLSDDHVSLDIHFHNAYHFHTMNEDPDSVINQTKAEFHNNNEAQIQDFIKKLENLTDKY</sequence>